<keyword evidence="2" id="KW-1185">Reference proteome</keyword>
<proteinExistence type="predicted"/>
<dbReference type="AlphaFoldDB" id="A0A5J5J5C5"/>
<accession>A0A5J5J5C5</accession>
<reference evidence="2" key="1">
    <citation type="submission" date="2019-09" db="EMBL/GenBank/DDBJ databases">
        <title>Mumia zhuanghuii sp. nov. isolated from the intestinal contents of plateau pika (Ochotona curzoniae) in the Qinghai-Tibet plateau of China.</title>
        <authorList>
            <person name="Tian Z."/>
        </authorList>
    </citation>
    <scope>NUCLEOTIDE SEQUENCE [LARGE SCALE GENOMIC DNA]</scope>
    <source>
        <strain evidence="2">JCM 30598</strain>
    </source>
</reference>
<sequence>MTFGPHPTAWTFALDKRSTHSSIVVTGNESGPIFMTPETVSVHAQTFPRTTSTPANVAALLQLSVDLLETSVIHYEFAALAMEKSLQAVEAALRHRFTAGKNTTYSQLIARFQRETDPESDVVETLTFARELRNMAAHPMTAPAFPIVVTVSSVRRSHDLVAEIFPEL</sequence>
<dbReference type="OrthoDB" id="5108138at2"/>
<dbReference type="EMBL" id="VYSA01000001">
    <property type="protein sequence ID" value="KAA9110314.1"/>
    <property type="molecule type" value="Genomic_DNA"/>
</dbReference>
<dbReference type="Proteomes" id="UP000325827">
    <property type="component" value="Unassembled WGS sequence"/>
</dbReference>
<comment type="caution">
    <text evidence="1">The sequence shown here is derived from an EMBL/GenBank/DDBJ whole genome shotgun (WGS) entry which is preliminary data.</text>
</comment>
<organism evidence="1 2">
    <name type="scientific">Microbacterium rhizomatis</name>
    <dbReference type="NCBI Taxonomy" id="1631477"/>
    <lineage>
        <taxon>Bacteria</taxon>
        <taxon>Bacillati</taxon>
        <taxon>Actinomycetota</taxon>
        <taxon>Actinomycetes</taxon>
        <taxon>Micrococcales</taxon>
        <taxon>Microbacteriaceae</taxon>
        <taxon>Microbacterium</taxon>
    </lineage>
</organism>
<protein>
    <recommendedName>
        <fullName evidence="3">DUF4145 domain-containing protein</fullName>
    </recommendedName>
</protein>
<gene>
    <name evidence="1" type="ORF">F6B43_01030</name>
</gene>
<name>A0A5J5J5C5_9MICO</name>
<evidence type="ECO:0000313" key="2">
    <source>
        <dbReference type="Proteomes" id="UP000325827"/>
    </source>
</evidence>
<dbReference type="RefSeq" id="WP_150447115.1">
    <property type="nucleotide sequence ID" value="NZ_VYSA01000001.1"/>
</dbReference>
<evidence type="ECO:0000313" key="1">
    <source>
        <dbReference type="EMBL" id="KAA9110314.1"/>
    </source>
</evidence>
<evidence type="ECO:0008006" key="3">
    <source>
        <dbReference type="Google" id="ProtNLM"/>
    </source>
</evidence>